<sequence length="195" mass="21012">MTISETSLSETNSALFTIATNVMIEQLFLQIPSTFQHASLLQCQSGSLEMSNCSLSQEGYQPISSTLIQILSESGSDIGSPHRIHNLPLHNNTFTSCPCSGQANAIFLELVNTTTVHADSFDYLMTDLVFDSPSSNADTEIDIDVFVVGNNLDKTMTSMKWENSSREKGSSLWGEDTATGLNISASLSVGSGRTS</sequence>
<organism evidence="1 2">
    <name type="scientific">Blattamonas nauphoetae</name>
    <dbReference type="NCBI Taxonomy" id="2049346"/>
    <lineage>
        <taxon>Eukaryota</taxon>
        <taxon>Metamonada</taxon>
        <taxon>Preaxostyla</taxon>
        <taxon>Oxymonadida</taxon>
        <taxon>Blattamonas</taxon>
    </lineage>
</organism>
<proteinExistence type="predicted"/>
<protein>
    <submittedName>
        <fullName evidence="1">Uncharacterized protein</fullName>
    </submittedName>
</protein>
<keyword evidence="2" id="KW-1185">Reference proteome</keyword>
<dbReference type="Proteomes" id="UP001281761">
    <property type="component" value="Unassembled WGS sequence"/>
</dbReference>
<name>A0ABQ9WUL5_9EUKA</name>
<comment type="caution">
    <text evidence="1">The sequence shown here is derived from an EMBL/GenBank/DDBJ whole genome shotgun (WGS) entry which is preliminary data.</text>
</comment>
<gene>
    <name evidence="1" type="ORF">BLNAU_22988</name>
</gene>
<evidence type="ECO:0000313" key="1">
    <source>
        <dbReference type="EMBL" id="KAK2942116.1"/>
    </source>
</evidence>
<reference evidence="1 2" key="1">
    <citation type="journal article" date="2022" name="bioRxiv">
        <title>Genomics of Preaxostyla Flagellates Illuminates Evolutionary Transitions and the Path Towards Mitochondrial Loss.</title>
        <authorList>
            <person name="Novak L.V.F."/>
            <person name="Treitli S.C."/>
            <person name="Pyrih J."/>
            <person name="Halakuc P."/>
            <person name="Pipaliya S.V."/>
            <person name="Vacek V."/>
            <person name="Brzon O."/>
            <person name="Soukal P."/>
            <person name="Eme L."/>
            <person name="Dacks J.B."/>
            <person name="Karnkowska A."/>
            <person name="Elias M."/>
            <person name="Hampl V."/>
        </authorList>
    </citation>
    <scope>NUCLEOTIDE SEQUENCE [LARGE SCALE GENOMIC DNA]</scope>
    <source>
        <strain evidence="1">NAU3</strain>
        <tissue evidence="1">Gut</tissue>
    </source>
</reference>
<accession>A0ABQ9WUL5</accession>
<dbReference type="EMBL" id="JARBJD010000434">
    <property type="protein sequence ID" value="KAK2942116.1"/>
    <property type="molecule type" value="Genomic_DNA"/>
</dbReference>
<evidence type="ECO:0000313" key="2">
    <source>
        <dbReference type="Proteomes" id="UP001281761"/>
    </source>
</evidence>